<reference evidence="2" key="1">
    <citation type="submission" date="2018-08" db="EMBL/GenBank/DDBJ databases">
        <authorList>
            <person name="Ashton P.M."/>
            <person name="Dallman T."/>
            <person name="Nair S."/>
            <person name="De Pinna E."/>
            <person name="Peters T."/>
            <person name="Grant K."/>
        </authorList>
    </citation>
    <scope>NUCLEOTIDE SEQUENCE [LARGE SCALE GENOMIC DNA]</scope>
    <source>
        <strain evidence="2">294779</strain>
    </source>
</reference>
<organism evidence="2">
    <name type="scientific">Salmonella diarizonae</name>
    <dbReference type="NCBI Taxonomy" id="59204"/>
    <lineage>
        <taxon>Bacteria</taxon>
        <taxon>Pseudomonadati</taxon>
        <taxon>Pseudomonadota</taxon>
        <taxon>Gammaproteobacteria</taxon>
        <taxon>Enterobacterales</taxon>
        <taxon>Enterobacteriaceae</taxon>
        <taxon>Salmonella</taxon>
    </lineage>
</organism>
<evidence type="ECO:0000256" key="1">
    <source>
        <dbReference type="SAM" id="MobiDB-lite"/>
    </source>
</evidence>
<feature type="compositionally biased region" description="Basic and acidic residues" evidence="1">
    <location>
        <begin position="58"/>
        <end position="68"/>
    </location>
</feature>
<proteinExistence type="predicted"/>
<evidence type="ECO:0000313" key="2">
    <source>
        <dbReference type="EMBL" id="ECC3917765.1"/>
    </source>
</evidence>
<dbReference type="AlphaFoldDB" id="A0A5Y1YHX7"/>
<gene>
    <name evidence="2" type="ORF">CTQ69_28440</name>
</gene>
<sequence length="88" mass="10260">EQALWETAIDIITSTTREERRIRYITPNSPETASQDNEDDLPVRTALASFRPLPALQDDPRKDSKDGVKMTYRNKKSQNNNPRWPEKF</sequence>
<evidence type="ECO:0008006" key="3">
    <source>
        <dbReference type="Google" id="ProtNLM"/>
    </source>
</evidence>
<dbReference type="EMBL" id="AAIBIC010000142">
    <property type="protein sequence ID" value="ECC3917765.1"/>
    <property type="molecule type" value="Genomic_DNA"/>
</dbReference>
<feature type="region of interest" description="Disordered" evidence="1">
    <location>
        <begin position="49"/>
        <end position="88"/>
    </location>
</feature>
<protein>
    <recommendedName>
        <fullName evidence="3">Conjugal transfer protein TrbC</fullName>
    </recommendedName>
</protein>
<name>A0A5Y1YHX7_SALDZ</name>
<accession>A0A5Y1YHX7</accession>
<feature type="non-terminal residue" evidence="2">
    <location>
        <position position="1"/>
    </location>
</feature>
<dbReference type="Proteomes" id="UP000839735">
    <property type="component" value="Unassembled WGS sequence"/>
</dbReference>
<comment type="caution">
    <text evidence="2">The sequence shown here is derived from an EMBL/GenBank/DDBJ whole genome shotgun (WGS) entry which is preliminary data.</text>
</comment>